<evidence type="ECO:0000313" key="2">
    <source>
        <dbReference type="Proteomes" id="UP000606115"/>
    </source>
</evidence>
<dbReference type="EMBL" id="BMKX01000016">
    <property type="protein sequence ID" value="GGJ74760.1"/>
    <property type="molecule type" value="Genomic_DNA"/>
</dbReference>
<dbReference type="RefSeq" id="WP_188687507.1">
    <property type="nucleotide sequence ID" value="NZ_BMKX01000016.1"/>
</dbReference>
<dbReference type="Proteomes" id="UP000606115">
    <property type="component" value="Unassembled WGS sequence"/>
</dbReference>
<dbReference type="GeneID" id="303306042"/>
<organism evidence="1 2">
    <name type="scientific">Glutamicibacter ardleyensis</name>
    <dbReference type="NCBI Taxonomy" id="225894"/>
    <lineage>
        <taxon>Bacteria</taxon>
        <taxon>Bacillati</taxon>
        <taxon>Actinomycetota</taxon>
        <taxon>Actinomycetes</taxon>
        <taxon>Micrococcales</taxon>
        <taxon>Micrococcaceae</taxon>
        <taxon>Glutamicibacter</taxon>
    </lineage>
</organism>
<evidence type="ECO:0000313" key="1">
    <source>
        <dbReference type="EMBL" id="GGJ74760.1"/>
    </source>
</evidence>
<keyword evidence="2" id="KW-1185">Reference proteome</keyword>
<protein>
    <submittedName>
        <fullName evidence="1">Uncharacterized protein</fullName>
    </submittedName>
</protein>
<gene>
    <name evidence="1" type="ORF">GCM10007173_37210</name>
</gene>
<name>A0ABQ2DVK7_9MICC</name>
<reference evidence="2" key="1">
    <citation type="journal article" date="2019" name="Int. J. Syst. Evol. Microbiol.">
        <title>The Global Catalogue of Microorganisms (GCM) 10K type strain sequencing project: providing services to taxonomists for standard genome sequencing and annotation.</title>
        <authorList>
            <consortium name="The Broad Institute Genomics Platform"/>
            <consortium name="The Broad Institute Genome Sequencing Center for Infectious Disease"/>
            <person name="Wu L."/>
            <person name="Ma J."/>
        </authorList>
    </citation>
    <scope>NUCLEOTIDE SEQUENCE [LARGE SCALE GENOMIC DNA]</scope>
    <source>
        <strain evidence="2">CGMCC 1.3685</strain>
    </source>
</reference>
<comment type="caution">
    <text evidence="1">The sequence shown here is derived from an EMBL/GenBank/DDBJ whole genome shotgun (WGS) entry which is preliminary data.</text>
</comment>
<proteinExistence type="predicted"/>
<accession>A0ABQ2DVK7</accession>
<sequence length="47" mass="4976">MRAIEEIIAGRLTGELGQAAHHRHILTVFGLYARAAAEGLALGVHLA</sequence>